<evidence type="ECO:0000313" key="2">
    <source>
        <dbReference type="EMBL" id="KAG0145638.1"/>
    </source>
</evidence>
<dbReference type="AlphaFoldDB" id="A0A9P6NKD1"/>
<sequence>MCELNGAIGKRVHEVSTDGHCLGPGVRSIICATPLFVCGDSKSSTKNEVQSTRQVFGFRVPKDLENHFHQLPTDSDPLTGVYRRPRAL</sequence>
<keyword evidence="3" id="KW-1185">Reference proteome</keyword>
<dbReference type="Proteomes" id="UP000886653">
    <property type="component" value="Unassembled WGS sequence"/>
</dbReference>
<evidence type="ECO:0000313" key="3">
    <source>
        <dbReference type="Proteomes" id="UP000886653"/>
    </source>
</evidence>
<dbReference type="EMBL" id="MU167273">
    <property type="protein sequence ID" value="KAG0145638.1"/>
    <property type="molecule type" value="Genomic_DNA"/>
</dbReference>
<evidence type="ECO:0000256" key="1">
    <source>
        <dbReference type="SAM" id="MobiDB-lite"/>
    </source>
</evidence>
<protein>
    <submittedName>
        <fullName evidence="2">Uncharacterized protein</fullName>
    </submittedName>
</protein>
<name>A0A9P6NKD1_9BASI</name>
<gene>
    <name evidence="2" type="ORF">CROQUDRAFT_93625</name>
</gene>
<reference evidence="2" key="1">
    <citation type="submission" date="2013-11" db="EMBL/GenBank/DDBJ databases">
        <title>Genome sequence of the fusiform rust pathogen reveals effectors for host alternation and coevolution with pine.</title>
        <authorList>
            <consortium name="DOE Joint Genome Institute"/>
            <person name="Smith K."/>
            <person name="Pendleton A."/>
            <person name="Kubisiak T."/>
            <person name="Anderson C."/>
            <person name="Salamov A."/>
            <person name="Aerts A."/>
            <person name="Riley R."/>
            <person name="Clum A."/>
            <person name="Lindquist E."/>
            <person name="Ence D."/>
            <person name="Campbell M."/>
            <person name="Kronenberg Z."/>
            <person name="Feau N."/>
            <person name="Dhillon B."/>
            <person name="Hamelin R."/>
            <person name="Burleigh J."/>
            <person name="Smith J."/>
            <person name="Yandell M."/>
            <person name="Nelson C."/>
            <person name="Grigoriev I."/>
            <person name="Davis J."/>
        </authorList>
    </citation>
    <scope>NUCLEOTIDE SEQUENCE</scope>
    <source>
        <strain evidence="2">G11</strain>
    </source>
</reference>
<feature type="region of interest" description="Disordered" evidence="1">
    <location>
        <begin position="69"/>
        <end position="88"/>
    </location>
</feature>
<proteinExistence type="predicted"/>
<accession>A0A9P6NKD1</accession>
<organism evidence="2 3">
    <name type="scientific">Cronartium quercuum f. sp. fusiforme G11</name>
    <dbReference type="NCBI Taxonomy" id="708437"/>
    <lineage>
        <taxon>Eukaryota</taxon>
        <taxon>Fungi</taxon>
        <taxon>Dikarya</taxon>
        <taxon>Basidiomycota</taxon>
        <taxon>Pucciniomycotina</taxon>
        <taxon>Pucciniomycetes</taxon>
        <taxon>Pucciniales</taxon>
        <taxon>Coleosporiaceae</taxon>
        <taxon>Cronartium</taxon>
    </lineage>
</organism>
<comment type="caution">
    <text evidence="2">The sequence shown here is derived from an EMBL/GenBank/DDBJ whole genome shotgun (WGS) entry which is preliminary data.</text>
</comment>